<evidence type="ECO:0000313" key="5">
    <source>
        <dbReference type="Proteomes" id="UP001497457"/>
    </source>
</evidence>
<gene>
    <name evidence="3" type="ORF">URODEC1_LOCUS108639</name>
    <name evidence="4" type="ORF">URODEC1_LOCUS112768</name>
</gene>
<protein>
    <recommendedName>
        <fullName evidence="2">DUF6598 domain-containing protein</fullName>
    </recommendedName>
</protein>
<evidence type="ECO:0000313" key="4">
    <source>
        <dbReference type="EMBL" id="CAL5088359.1"/>
    </source>
</evidence>
<name>A0ABC9G5J5_9POAL</name>
<dbReference type="Pfam" id="PF20241">
    <property type="entry name" value="DUF6598"/>
    <property type="match status" value="1"/>
</dbReference>
<dbReference type="AlphaFoldDB" id="A0ABC9G5J5"/>
<feature type="compositionally biased region" description="Acidic residues" evidence="1">
    <location>
        <begin position="69"/>
        <end position="81"/>
    </location>
</feature>
<reference evidence="4" key="1">
    <citation type="submission" date="2024-10" db="EMBL/GenBank/DDBJ databases">
        <authorList>
            <person name="Ryan C."/>
        </authorList>
    </citation>
    <scope>NUCLEOTIDE SEQUENCE [LARGE SCALE GENOMIC DNA]</scope>
</reference>
<dbReference type="InterPro" id="IPR046533">
    <property type="entry name" value="DUF6598"/>
</dbReference>
<evidence type="ECO:0000256" key="1">
    <source>
        <dbReference type="SAM" id="MobiDB-lite"/>
    </source>
</evidence>
<dbReference type="Proteomes" id="UP001497457">
    <property type="component" value="Chromosome 7b"/>
</dbReference>
<proteinExistence type="predicted"/>
<sequence length="344" mass="38385">MGKVWDWNNIYGTKLKKFDGCDLHTASEDGKGSEDDAAALPEDSEGDLEDGYGDEEVAADPLEDHGYSGEEDAAAPLEDDDQNYRGAPSEDSDDDIPFGRRAVQLLAIRANFHVCVINGYDWQLGRCIYRQHEGEVQEEGMVDLVPTGPSDIFMAYGGFTLEFYHSIGKDCDVCGAPITLDWDVCEDEDPKEYTETICCGGPGRMLEITYLVIPNTIETNVEVKLKLKDLGSRNRTLYGKIKVSTADYGNKRVHLFTRGRGRSWSVPSGPTSILPLSSSVVALPYRRQLEFHIEVDLTAITIFDNKEKDKSLKFSLKFTRGIRSQEREVDGDQVEVSITFNPEI</sequence>
<accession>A0ABC9G5J5</accession>
<dbReference type="EMBL" id="OZ075118">
    <property type="protein sequence ID" value="CAL5088359.1"/>
    <property type="molecule type" value="Genomic_DNA"/>
</dbReference>
<feature type="compositionally biased region" description="Basic and acidic residues" evidence="1">
    <location>
        <begin position="21"/>
        <end position="34"/>
    </location>
</feature>
<feature type="domain" description="DUF6598" evidence="2">
    <location>
        <begin position="135"/>
        <end position="338"/>
    </location>
</feature>
<keyword evidence="5" id="KW-1185">Reference proteome</keyword>
<dbReference type="EMBL" id="OZ075117">
    <property type="protein sequence ID" value="CAL5081442.1"/>
    <property type="molecule type" value="Genomic_DNA"/>
</dbReference>
<evidence type="ECO:0000313" key="3">
    <source>
        <dbReference type="EMBL" id="CAL5081442.1"/>
    </source>
</evidence>
<feature type="region of interest" description="Disordered" evidence="1">
    <location>
        <begin position="21"/>
        <end position="96"/>
    </location>
</feature>
<dbReference type="Proteomes" id="UP001497457">
    <property type="component" value="Chromosome 8b"/>
</dbReference>
<organism evidence="4 5">
    <name type="scientific">Urochloa decumbens</name>
    <dbReference type="NCBI Taxonomy" id="240449"/>
    <lineage>
        <taxon>Eukaryota</taxon>
        <taxon>Viridiplantae</taxon>
        <taxon>Streptophyta</taxon>
        <taxon>Embryophyta</taxon>
        <taxon>Tracheophyta</taxon>
        <taxon>Spermatophyta</taxon>
        <taxon>Magnoliopsida</taxon>
        <taxon>Liliopsida</taxon>
        <taxon>Poales</taxon>
        <taxon>Poaceae</taxon>
        <taxon>PACMAD clade</taxon>
        <taxon>Panicoideae</taxon>
        <taxon>Panicodae</taxon>
        <taxon>Paniceae</taxon>
        <taxon>Melinidinae</taxon>
        <taxon>Urochloa</taxon>
    </lineage>
</organism>
<feature type="compositionally biased region" description="Acidic residues" evidence="1">
    <location>
        <begin position="42"/>
        <end position="58"/>
    </location>
</feature>
<evidence type="ECO:0000259" key="2">
    <source>
        <dbReference type="Pfam" id="PF20241"/>
    </source>
</evidence>